<organism evidence="2 3">
    <name type="scientific">Novosphingobium cyanobacteriorum</name>
    <dbReference type="NCBI Taxonomy" id="3024215"/>
    <lineage>
        <taxon>Bacteria</taxon>
        <taxon>Pseudomonadati</taxon>
        <taxon>Pseudomonadota</taxon>
        <taxon>Alphaproteobacteria</taxon>
        <taxon>Sphingomonadales</taxon>
        <taxon>Sphingomonadaceae</taxon>
        <taxon>Novosphingobium</taxon>
    </lineage>
</organism>
<gene>
    <name evidence="2" type="ORF">POM99_01005</name>
</gene>
<sequence>MKLLASLMARLRRDTRGNVMMITALAMFPTIFALGLSIDYARAMMLKTKMSAAADAAALAATDSFYIQKSGSAAQAAAKQVFNAQVASFQSKTYNPNTDVSISVVDQGGLNLGRTVTVKFRALSLNIFSGILGVTSLKVSGSSVAYATQAPHINFFLVMDKSPSMLLPATSTGLNNIRAATGCAFACHAQLPKSDGINVRDLSGRDVFIDPNFYTSGNSGYGVWYRIDQGGKVLYDKTGTKMGTNVSISASGSLSTISYKDLSNKNKSVTGYYADGYWLTHNYTTIYTTASPITLRVQEETQAAKDLIPYSQTQAARNNVTYKLQFFSFDWTHTGKSSPVVQHSTMTDVNSLTSANVPDLDSTQDWWYANNSPTSTLNIGDKATEFNNMLLSMSSAMPNPGDGASSTSPQEVMMIVTDGVVDEQINGGRRNRELSATNLTNCTAIKNRGIKIAILYTEYLPESLTGDSWSQTNVAPYLPNVLPALKSCASTAADGSPLVYTVTADQSISTALSALFALTVQSARLIK</sequence>
<dbReference type="Proteomes" id="UP001222770">
    <property type="component" value="Unassembled WGS sequence"/>
</dbReference>
<evidence type="ECO:0000313" key="3">
    <source>
        <dbReference type="Proteomes" id="UP001222770"/>
    </source>
</evidence>
<dbReference type="EMBL" id="JAROCY010000001">
    <property type="protein sequence ID" value="MDF8331767.1"/>
    <property type="molecule type" value="Genomic_DNA"/>
</dbReference>
<protein>
    <submittedName>
        <fullName evidence="2">Pilus assembly protein TadG-related protein</fullName>
    </submittedName>
</protein>
<dbReference type="InterPro" id="IPR028087">
    <property type="entry name" value="Tad_N"/>
</dbReference>
<name>A0ABT6CD67_9SPHN</name>
<dbReference type="Pfam" id="PF13400">
    <property type="entry name" value="Tad"/>
    <property type="match status" value="1"/>
</dbReference>
<accession>A0ABT6CD67</accession>
<dbReference type="RefSeq" id="WP_277274873.1">
    <property type="nucleotide sequence ID" value="NZ_JAROCY010000001.1"/>
</dbReference>
<reference evidence="2 3" key="1">
    <citation type="submission" date="2023-03" db="EMBL/GenBank/DDBJ databases">
        <title>Novosphingobium cyanobacteriorum sp. nov., isolated from a eutrophic reservoir during the Microcystis bloom period.</title>
        <authorList>
            <person name="Kang M."/>
            <person name="Le V."/>
            <person name="Ko S.-R."/>
            <person name="Lee S.-A."/>
            <person name="Ahn C.-Y."/>
        </authorList>
    </citation>
    <scope>NUCLEOTIDE SEQUENCE [LARGE SCALE GENOMIC DNA]</scope>
    <source>
        <strain evidence="2 3">HBC54</strain>
    </source>
</reference>
<keyword evidence="3" id="KW-1185">Reference proteome</keyword>
<comment type="caution">
    <text evidence="2">The sequence shown here is derived from an EMBL/GenBank/DDBJ whole genome shotgun (WGS) entry which is preliminary data.</text>
</comment>
<evidence type="ECO:0000313" key="2">
    <source>
        <dbReference type="EMBL" id="MDF8331767.1"/>
    </source>
</evidence>
<feature type="domain" description="Putative Flp pilus-assembly TadG-like N-terminal" evidence="1">
    <location>
        <begin position="17"/>
        <end position="61"/>
    </location>
</feature>
<proteinExistence type="predicted"/>
<evidence type="ECO:0000259" key="1">
    <source>
        <dbReference type="Pfam" id="PF13400"/>
    </source>
</evidence>